<keyword evidence="4" id="KW-1185">Reference proteome</keyword>
<sequence>MQWFVIACLAVACLVQVQAGWYQRWIYRPDYRTYRTNYLSRSTTKYHKCHRSGNGLFCFSSYQLPADCMTSGRDTVVCAQQRHYYGRTPYRRPFYRRRRILIRPLRIKLKPTKQSELKTAKQNKNKENPKVAKSSKGGKSD</sequence>
<keyword evidence="2" id="KW-0732">Signal</keyword>
<reference evidence="3 4" key="1">
    <citation type="submission" date="2019-10" db="EMBL/GenBank/DDBJ databases">
        <title>Assembly and Annotation for the nematode Trichostrongylus colubriformis.</title>
        <authorList>
            <person name="Martin J."/>
        </authorList>
    </citation>
    <scope>NUCLEOTIDE SEQUENCE [LARGE SCALE GENOMIC DNA]</scope>
    <source>
        <strain evidence="3">G859</strain>
        <tissue evidence="3">Whole worm</tissue>
    </source>
</reference>
<feature type="chain" id="PRO_5042959192" description="Secreted protein" evidence="2">
    <location>
        <begin position="20"/>
        <end position="141"/>
    </location>
</feature>
<evidence type="ECO:0000256" key="1">
    <source>
        <dbReference type="SAM" id="MobiDB-lite"/>
    </source>
</evidence>
<accession>A0AAN8IFS3</accession>
<protein>
    <recommendedName>
        <fullName evidence="5">Secreted protein</fullName>
    </recommendedName>
</protein>
<evidence type="ECO:0000256" key="2">
    <source>
        <dbReference type="SAM" id="SignalP"/>
    </source>
</evidence>
<organism evidence="3 4">
    <name type="scientific">Trichostrongylus colubriformis</name>
    <name type="common">Black scour worm</name>
    <dbReference type="NCBI Taxonomy" id="6319"/>
    <lineage>
        <taxon>Eukaryota</taxon>
        <taxon>Metazoa</taxon>
        <taxon>Ecdysozoa</taxon>
        <taxon>Nematoda</taxon>
        <taxon>Chromadorea</taxon>
        <taxon>Rhabditida</taxon>
        <taxon>Rhabditina</taxon>
        <taxon>Rhabditomorpha</taxon>
        <taxon>Strongyloidea</taxon>
        <taxon>Trichostrongylidae</taxon>
        <taxon>Trichostrongylus</taxon>
    </lineage>
</organism>
<evidence type="ECO:0008006" key="5">
    <source>
        <dbReference type="Google" id="ProtNLM"/>
    </source>
</evidence>
<evidence type="ECO:0000313" key="4">
    <source>
        <dbReference type="Proteomes" id="UP001331761"/>
    </source>
</evidence>
<feature type="region of interest" description="Disordered" evidence="1">
    <location>
        <begin position="112"/>
        <end position="141"/>
    </location>
</feature>
<comment type="caution">
    <text evidence="3">The sequence shown here is derived from an EMBL/GenBank/DDBJ whole genome shotgun (WGS) entry which is preliminary data.</text>
</comment>
<dbReference type="Proteomes" id="UP001331761">
    <property type="component" value="Unassembled WGS sequence"/>
</dbReference>
<dbReference type="EMBL" id="WIXE01022230">
    <property type="protein sequence ID" value="KAK5967667.1"/>
    <property type="molecule type" value="Genomic_DNA"/>
</dbReference>
<gene>
    <name evidence="3" type="ORF">GCK32_006207</name>
</gene>
<dbReference type="AlphaFoldDB" id="A0AAN8IFS3"/>
<proteinExistence type="predicted"/>
<evidence type="ECO:0000313" key="3">
    <source>
        <dbReference type="EMBL" id="KAK5967667.1"/>
    </source>
</evidence>
<feature type="signal peptide" evidence="2">
    <location>
        <begin position="1"/>
        <end position="19"/>
    </location>
</feature>
<name>A0AAN8IFS3_TRICO</name>
<feature type="compositionally biased region" description="Basic and acidic residues" evidence="1">
    <location>
        <begin position="113"/>
        <end position="130"/>
    </location>
</feature>